<organism evidence="1">
    <name type="scientific">marine sediment metagenome</name>
    <dbReference type="NCBI Taxonomy" id="412755"/>
    <lineage>
        <taxon>unclassified sequences</taxon>
        <taxon>metagenomes</taxon>
        <taxon>ecological metagenomes</taxon>
    </lineage>
</organism>
<name>A0A0F9C735_9ZZZZ</name>
<reference evidence="1" key="1">
    <citation type="journal article" date="2015" name="Nature">
        <title>Complex archaea that bridge the gap between prokaryotes and eukaryotes.</title>
        <authorList>
            <person name="Spang A."/>
            <person name="Saw J.H."/>
            <person name="Jorgensen S.L."/>
            <person name="Zaremba-Niedzwiedzka K."/>
            <person name="Martijn J."/>
            <person name="Lind A.E."/>
            <person name="van Eijk R."/>
            <person name="Schleper C."/>
            <person name="Guy L."/>
            <person name="Ettema T.J."/>
        </authorList>
    </citation>
    <scope>NUCLEOTIDE SEQUENCE</scope>
</reference>
<protein>
    <submittedName>
        <fullName evidence="1">Uncharacterized protein</fullName>
    </submittedName>
</protein>
<comment type="caution">
    <text evidence="1">The sequence shown here is derived from an EMBL/GenBank/DDBJ whole genome shotgun (WGS) entry which is preliminary data.</text>
</comment>
<sequence>MGTTELRVIVEPFIIKGKVHCVSCGRYVNGKTCVQRRVERLAVCNVRCGIDYIGKVS</sequence>
<proteinExistence type="predicted"/>
<accession>A0A0F9C735</accession>
<evidence type="ECO:0000313" key="1">
    <source>
        <dbReference type="EMBL" id="KKL44999.1"/>
    </source>
</evidence>
<dbReference type="AlphaFoldDB" id="A0A0F9C735"/>
<gene>
    <name evidence="1" type="ORF">LCGC14_2360080</name>
</gene>
<dbReference type="EMBL" id="LAZR01034547">
    <property type="protein sequence ID" value="KKL44999.1"/>
    <property type="molecule type" value="Genomic_DNA"/>
</dbReference>